<sequence length="313" mass="35875">MSLLRKVLGLGRNEHYDEGLRLFDEARYEKALEAFERARDDLHKRPSTLLSRLTNFYIAETHTHLGQERMRQGQWATAADHFSKALAIHPNYADLHFQLAQALRAMGNKQEALEALQKALTINPRYARAHLLMGLIRYEQGCHQEGLEAICQATLLEPAFHSEAYRNGIACHERGDTLAALQWFEQVHHTQIDDILFHFQLGDDLYRKALYQEAIAEYQKALTLNPDYADIRHHLGMAYKASGLYQEAMAEFRYALRLNPRFVDAHINLGLTLREVGQSQEAFTHFRKALDLEPDNPIAAENLKELAMVVKAA</sequence>
<dbReference type="PANTHER" id="PTHR44943">
    <property type="entry name" value="CELLULOSE SYNTHASE OPERON PROTEIN C"/>
    <property type="match status" value="1"/>
</dbReference>
<dbReference type="OrthoDB" id="9800698at2"/>
<dbReference type="PROSITE" id="PS50005">
    <property type="entry name" value="TPR"/>
    <property type="match status" value="5"/>
</dbReference>
<dbReference type="STRING" id="454171.CP488_00424"/>
<evidence type="ECO:0000313" key="5">
    <source>
        <dbReference type="Proteomes" id="UP000014227"/>
    </source>
</evidence>
<keyword evidence="1" id="KW-0677">Repeat</keyword>
<dbReference type="AlphaFoldDB" id="S0EXM9"/>
<dbReference type="RefSeq" id="WP_016482115.1">
    <property type="nucleotide sequence ID" value="NC_021487.1"/>
</dbReference>
<dbReference type="SMART" id="SM00028">
    <property type="entry name" value="TPR"/>
    <property type="match status" value="6"/>
</dbReference>
<dbReference type="InterPro" id="IPR051685">
    <property type="entry name" value="Ycf3/AcsC/BcsC/TPR_MFPF"/>
</dbReference>
<dbReference type="InParanoid" id="S0EXM9"/>
<feature type="repeat" description="TPR" evidence="3">
    <location>
        <begin position="195"/>
        <end position="228"/>
    </location>
</feature>
<dbReference type="PANTHER" id="PTHR44943:SF8">
    <property type="entry name" value="TPR REPEAT-CONTAINING PROTEIN MJ0263"/>
    <property type="match status" value="1"/>
</dbReference>
<dbReference type="Pfam" id="PF14559">
    <property type="entry name" value="TPR_19"/>
    <property type="match status" value="1"/>
</dbReference>
<protein>
    <submittedName>
        <fullName evidence="4">Tfp pilus assembly protein PilF</fullName>
    </submittedName>
</protein>
<dbReference type="eggNOG" id="COG0457">
    <property type="taxonomic scope" value="Bacteria"/>
</dbReference>
<dbReference type="InterPro" id="IPR013105">
    <property type="entry name" value="TPR_2"/>
</dbReference>
<dbReference type="Proteomes" id="UP000014227">
    <property type="component" value="Chromosome I"/>
</dbReference>
<feature type="repeat" description="TPR" evidence="3">
    <location>
        <begin position="59"/>
        <end position="92"/>
    </location>
</feature>
<dbReference type="InterPro" id="IPR019734">
    <property type="entry name" value="TPR_rpt"/>
</dbReference>
<dbReference type="HOGENOM" id="CLU_003728_2_0_0"/>
<name>S0EXM9_CHTCT</name>
<dbReference type="Gene3D" id="1.25.40.10">
    <property type="entry name" value="Tetratricopeptide repeat domain"/>
    <property type="match status" value="3"/>
</dbReference>
<feature type="repeat" description="TPR" evidence="3">
    <location>
        <begin position="93"/>
        <end position="126"/>
    </location>
</feature>
<proteinExistence type="predicted"/>
<dbReference type="Pfam" id="PF13414">
    <property type="entry name" value="TPR_11"/>
    <property type="match status" value="1"/>
</dbReference>
<feature type="repeat" description="TPR" evidence="3">
    <location>
        <begin position="263"/>
        <end position="296"/>
    </location>
</feature>
<dbReference type="Pfam" id="PF07719">
    <property type="entry name" value="TPR_2"/>
    <property type="match status" value="1"/>
</dbReference>
<organism evidence="4 5">
    <name type="scientific">Chthonomonas calidirosea (strain DSM 23976 / ICMP 18418 / T49)</name>
    <dbReference type="NCBI Taxonomy" id="1303518"/>
    <lineage>
        <taxon>Bacteria</taxon>
        <taxon>Bacillati</taxon>
        <taxon>Armatimonadota</taxon>
        <taxon>Chthonomonadia</taxon>
        <taxon>Chthonomonadales</taxon>
        <taxon>Chthonomonadaceae</taxon>
        <taxon>Chthonomonas</taxon>
    </lineage>
</organism>
<evidence type="ECO:0000256" key="2">
    <source>
        <dbReference type="ARBA" id="ARBA00022803"/>
    </source>
</evidence>
<dbReference type="InterPro" id="IPR011990">
    <property type="entry name" value="TPR-like_helical_dom_sf"/>
</dbReference>
<gene>
    <name evidence="4" type="ORF">CCALI_00728</name>
</gene>
<dbReference type="EMBL" id="HF951689">
    <property type="protein sequence ID" value="CCW34553.1"/>
    <property type="molecule type" value="Genomic_DNA"/>
</dbReference>
<keyword evidence="2 3" id="KW-0802">TPR repeat</keyword>
<dbReference type="PROSITE" id="PS50293">
    <property type="entry name" value="TPR_REGION"/>
    <property type="match status" value="3"/>
</dbReference>
<accession>S0EXM9</accession>
<reference evidence="5" key="1">
    <citation type="submission" date="2013-03" db="EMBL/GenBank/DDBJ databases">
        <title>Genome sequence of Chthonomonas calidirosea, the first sequenced genome from the Armatimonadetes phylum (formally candidate division OP10).</title>
        <authorList>
            <person name="Lee K.C.Y."/>
            <person name="Morgan X.C."/>
            <person name="Dunfield P.F."/>
            <person name="Tamas I."/>
            <person name="Houghton K.M."/>
            <person name="Vyssotski M."/>
            <person name="Ryan J.L.J."/>
            <person name="Lagutin K."/>
            <person name="McDonald I.R."/>
            <person name="Stott M.B."/>
        </authorList>
    </citation>
    <scope>NUCLEOTIDE SEQUENCE [LARGE SCALE GENOMIC DNA]</scope>
    <source>
        <strain evidence="5">DSM 23976 / ICMP 18418 / T49</strain>
    </source>
</reference>
<feature type="repeat" description="TPR" evidence="3">
    <location>
        <begin position="229"/>
        <end position="262"/>
    </location>
</feature>
<evidence type="ECO:0000256" key="3">
    <source>
        <dbReference type="PROSITE-ProRule" id="PRU00339"/>
    </source>
</evidence>
<dbReference type="PATRIC" id="fig|1303518.3.peg.734"/>
<dbReference type="SUPFAM" id="SSF48452">
    <property type="entry name" value="TPR-like"/>
    <property type="match status" value="1"/>
</dbReference>
<evidence type="ECO:0000313" key="4">
    <source>
        <dbReference type="EMBL" id="CCW34553.1"/>
    </source>
</evidence>
<dbReference type="KEGG" id="ccz:CCALI_00728"/>
<keyword evidence="5" id="KW-1185">Reference proteome</keyword>
<evidence type="ECO:0000256" key="1">
    <source>
        <dbReference type="ARBA" id="ARBA00022737"/>
    </source>
</evidence>